<sequence>MSVKLKQLIAIASLVEIVEEEEKDTIKKVREKKRHRIWTREWISRRNRELRGTINLAHIELRNEDADYFQRFFGLRHDLFDRLLELVTPYIQRQNTNMRECISPKERLSLTLRFLATGESYRSLEYSTRIPACTISRIIPETCRVIYEVLRDDYLRIPTTTAEWEEIANKYLEMWNVPNCIGSLDGRHIEFKVPLQDGSFYRNYKGTNSIVLLGLVNAHYQFMYINVGVNGRVSDGGVFRDSDLSQFINDPQNTLNVPRDKPLPGMNEPVPYVILADAAFPLQNHILKPYPSRNLSYDERIYNYRLSRGRRIVENAFGILANRFRVLLTQIYLPVGTVQQITLACCALHNYLSKENATYLLGAVDFENVEDRAVLHAPWRNDNVQLRNLEIINVRPNRNVMHIRNVFKEYFNSVGRVEWQDFMV</sequence>
<dbReference type="InterPro" id="IPR045249">
    <property type="entry name" value="HARBI1-like"/>
</dbReference>
<proteinExistence type="inferred from homology"/>
<dbReference type="GO" id="GO:0004518">
    <property type="term" value="F:nuclease activity"/>
    <property type="evidence" value="ECO:0007669"/>
    <property type="project" value="UniProtKB-KW"/>
</dbReference>
<keyword evidence="5" id="KW-0479">Metal-binding</keyword>
<dbReference type="InterPro" id="IPR027806">
    <property type="entry name" value="HARBI1_dom"/>
</dbReference>
<keyword evidence="6" id="KW-0378">Hydrolase</keyword>
<comment type="caution">
    <text evidence="9">The sequence shown here is derived from an EMBL/GenBank/DDBJ whole genome shotgun (WGS) entry which is preliminary data.</text>
</comment>
<dbReference type="AlphaFoldDB" id="A0A3L8E3A5"/>
<evidence type="ECO:0000256" key="3">
    <source>
        <dbReference type="ARBA" id="ARBA00006958"/>
    </source>
</evidence>
<dbReference type="Proteomes" id="UP000279307">
    <property type="component" value="Chromosome 1"/>
</dbReference>
<evidence type="ECO:0000259" key="8">
    <source>
        <dbReference type="Pfam" id="PF13359"/>
    </source>
</evidence>
<dbReference type="GO" id="GO:0016787">
    <property type="term" value="F:hydrolase activity"/>
    <property type="evidence" value="ECO:0007669"/>
    <property type="project" value="UniProtKB-KW"/>
</dbReference>
<evidence type="ECO:0000313" key="9">
    <source>
        <dbReference type="EMBL" id="RLU26438.1"/>
    </source>
</evidence>
<name>A0A3L8E3A5_OOCBI</name>
<keyword evidence="4" id="KW-0540">Nuclease</keyword>
<evidence type="ECO:0000256" key="2">
    <source>
        <dbReference type="ARBA" id="ARBA00004123"/>
    </source>
</evidence>
<dbReference type="GO" id="GO:0005634">
    <property type="term" value="C:nucleus"/>
    <property type="evidence" value="ECO:0007669"/>
    <property type="project" value="UniProtKB-SubCell"/>
</dbReference>
<feature type="domain" description="DDE Tnp4" evidence="8">
    <location>
        <begin position="184"/>
        <end position="350"/>
    </location>
</feature>
<evidence type="ECO:0000256" key="6">
    <source>
        <dbReference type="ARBA" id="ARBA00022801"/>
    </source>
</evidence>
<dbReference type="GO" id="GO:0046872">
    <property type="term" value="F:metal ion binding"/>
    <property type="evidence" value="ECO:0007669"/>
    <property type="project" value="UniProtKB-KW"/>
</dbReference>
<evidence type="ECO:0000313" key="10">
    <source>
        <dbReference type="Proteomes" id="UP000279307"/>
    </source>
</evidence>
<evidence type="ECO:0000256" key="4">
    <source>
        <dbReference type="ARBA" id="ARBA00022722"/>
    </source>
</evidence>
<evidence type="ECO:0000256" key="7">
    <source>
        <dbReference type="ARBA" id="ARBA00023242"/>
    </source>
</evidence>
<comment type="subcellular location">
    <subcellularLocation>
        <location evidence="2">Nucleus</location>
    </subcellularLocation>
</comment>
<dbReference type="PANTHER" id="PTHR22930">
    <property type="match status" value="1"/>
</dbReference>
<dbReference type="OrthoDB" id="6627079at2759"/>
<protein>
    <recommendedName>
        <fullName evidence="8">DDE Tnp4 domain-containing protein</fullName>
    </recommendedName>
</protein>
<accession>A0A3L8E3A5</accession>
<comment type="cofactor">
    <cofactor evidence="1">
        <name>a divalent metal cation</name>
        <dbReference type="ChEBI" id="CHEBI:60240"/>
    </cofactor>
</comment>
<dbReference type="Pfam" id="PF13359">
    <property type="entry name" value="DDE_Tnp_4"/>
    <property type="match status" value="1"/>
</dbReference>
<reference evidence="9 10" key="1">
    <citation type="journal article" date="2018" name="Genome Res.">
        <title>The genomic architecture and molecular evolution of ant odorant receptors.</title>
        <authorList>
            <person name="McKenzie S.K."/>
            <person name="Kronauer D.J.C."/>
        </authorList>
    </citation>
    <scope>NUCLEOTIDE SEQUENCE [LARGE SCALE GENOMIC DNA]</scope>
    <source>
        <strain evidence="9">Clonal line C1</strain>
    </source>
</reference>
<dbReference type="PANTHER" id="PTHR22930:SF269">
    <property type="entry name" value="NUCLEASE HARBI1-LIKE PROTEIN"/>
    <property type="match status" value="1"/>
</dbReference>
<evidence type="ECO:0000256" key="1">
    <source>
        <dbReference type="ARBA" id="ARBA00001968"/>
    </source>
</evidence>
<comment type="similarity">
    <text evidence="3">Belongs to the HARBI1 family.</text>
</comment>
<dbReference type="EMBL" id="QOIP01000001">
    <property type="protein sequence ID" value="RLU26438.1"/>
    <property type="molecule type" value="Genomic_DNA"/>
</dbReference>
<organism evidence="9 10">
    <name type="scientific">Ooceraea biroi</name>
    <name type="common">Clonal raider ant</name>
    <name type="synonym">Cerapachys biroi</name>
    <dbReference type="NCBI Taxonomy" id="2015173"/>
    <lineage>
        <taxon>Eukaryota</taxon>
        <taxon>Metazoa</taxon>
        <taxon>Ecdysozoa</taxon>
        <taxon>Arthropoda</taxon>
        <taxon>Hexapoda</taxon>
        <taxon>Insecta</taxon>
        <taxon>Pterygota</taxon>
        <taxon>Neoptera</taxon>
        <taxon>Endopterygota</taxon>
        <taxon>Hymenoptera</taxon>
        <taxon>Apocrita</taxon>
        <taxon>Aculeata</taxon>
        <taxon>Formicoidea</taxon>
        <taxon>Formicidae</taxon>
        <taxon>Dorylinae</taxon>
        <taxon>Ooceraea</taxon>
    </lineage>
</organism>
<evidence type="ECO:0000256" key="5">
    <source>
        <dbReference type="ARBA" id="ARBA00022723"/>
    </source>
</evidence>
<keyword evidence="7" id="KW-0539">Nucleus</keyword>
<gene>
    <name evidence="9" type="ORF">DMN91_000232</name>
</gene>